<dbReference type="Pfam" id="PF00150">
    <property type="entry name" value="Cellulase"/>
    <property type="match status" value="1"/>
</dbReference>
<dbReference type="PANTHER" id="PTHR34142">
    <property type="entry name" value="ENDO-BETA-1,4-GLUCANASE A"/>
    <property type="match status" value="1"/>
</dbReference>
<dbReference type="InterPro" id="IPR017853">
    <property type="entry name" value="GH"/>
</dbReference>
<evidence type="ECO:0000259" key="7">
    <source>
        <dbReference type="Pfam" id="PF00150"/>
    </source>
</evidence>
<organism evidence="8 9">
    <name type="scientific">Paractinoplanes globisporus</name>
    <dbReference type="NCBI Taxonomy" id="113565"/>
    <lineage>
        <taxon>Bacteria</taxon>
        <taxon>Bacillati</taxon>
        <taxon>Actinomycetota</taxon>
        <taxon>Actinomycetes</taxon>
        <taxon>Micromonosporales</taxon>
        <taxon>Micromonosporaceae</taxon>
        <taxon>Paractinoplanes</taxon>
    </lineage>
</organism>
<evidence type="ECO:0000313" key="9">
    <source>
        <dbReference type="Proteomes" id="UP001602245"/>
    </source>
</evidence>
<dbReference type="Proteomes" id="UP001602245">
    <property type="component" value="Unassembled WGS sequence"/>
</dbReference>
<keyword evidence="3 5" id="KW-0378">Hydrolase</keyword>
<dbReference type="PANTHER" id="PTHR34142:SF1">
    <property type="entry name" value="GLYCOSIDE HYDROLASE FAMILY 5 DOMAIN-CONTAINING PROTEIN"/>
    <property type="match status" value="1"/>
</dbReference>
<reference evidence="8 9" key="1">
    <citation type="submission" date="2024-10" db="EMBL/GenBank/DDBJ databases">
        <title>The Natural Products Discovery Center: Release of the First 8490 Sequenced Strains for Exploring Actinobacteria Biosynthetic Diversity.</title>
        <authorList>
            <person name="Kalkreuter E."/>
            <person name="Kautsar S.A."/>
            <person name="Yang D."/>
            <person name="Bader C.D."/>
            <person name="Teijaro C.N."/>
            <person name="Fluegel L."/>
            <person name="Davis C.M."/>
            <person name="Simpson J.R."/>
            <person name="Lauterbach L."/>
            <person name="Steele A.D."/>
            <person name="Gui C."/>
            <person name="Meng S."/>
            <person name="Li G."/>
            <person name="Viehrig K."/>
            <person name="Ye F."/>
            <person name="Su P."/>
            <person name="Kiefer A.F."/>
            <person name="Nichols A."/>
            <person name="Cepeda A.J."/>
            <person name="Yan W."/>
            <person name="Fan B."/>
            <person name="Jiang Y."/>
            <person name="Adhikari A."/>
            <person name="Zheng C.-J."/>
            <person name="Schuster L."/>
            <person name="Cowan T.M."/>
            <person name="Smanski M.J."/>
            <person name="Chevrette M.G."/>
            <person name="De Carvalho L.P.S."/>
            <person name="Shen B."/>
        </authorList>
    </citation>
    <scope>NUCLEOTIDE SEQUENCE [LARGE SCALE GENOMIC DNA]</scope>
    <source>
        <strain evidence="8 9">NPDC000087</strain>
    </source>
</reference>
<evidence type="ECO:0000256" key="6">
    <source>
        <dbReference type="SAM" id="MobiDB-lite"/>
    </source>
</evidence>
<dbReference type="PROSITE" id="PS00659">
    <property type="entry name" value="GLYCOSYL_HYDROL_F5"/>
    <property type="match status" value="1"/>
</dbReference>
<dbReference type="EMBL" id="JBIAZU010000003">
    <property type="protein sequence ID" value="MFF5291533.1"/>
    <property type="molecule type" value="Genomic_DNA"/>
</dbReference>
<keyword evidence="9" id="KW-1185">Reference proteome</keyword>
<evidence type="ECO:0000256" key="2">
    <source>
        <dbReference type="ARBA" id="ARBA00012601"/>
    </source>
</evidence>
<gene>
    <name evidence="8" type="ORF">ACFY35_18990</name>
</gene>
<protein>
    <recommendedName>
        <fullName evidence="2">cellulase</fullName>
        <ecNumber evidence="2">3.2.1.4</ecNumber>
    </recommendedName>
</protein>
<evidence type="ECO:0000256" key="5">
    <source>
        <dbReference type="RuleBase" id="RU361153"/>
    </source>
</evidence>
<dbReference type="Gene3D" id="3.20.20.80">
    <property type="entry name" value="Glycosidases"/>
    <property type="match status" value="1"/>
</dbReference>
<evidence type="ECO:0000256" key="4">
    <source>
        <dbReference type="ARBA" id="ARBA00023295"/>
    </source>
</evidence>
<evidence type="ECO:0000313" key="8">
    <source>
        <dbReference type="EMBL" id="MFF5291533.1"/>
    </source>
</evidence>
<feature type="region of interest" description="Disordered" evidence="6">
    <location>
        <begin position="36"/>
        <end position="67"/>
    </location>
</feature>
<comment type="catalytic activity">
    <reaction evidence="1">
        <text>Endohydrolysis of (1-&gt;4)-beta-D-glucosidic linkages in cellulose, lichenin and cereal beta-D-glucans.</text>
        <dbReference type="EC" id="3.2.1.4"/>
    </reaction>
</comment>
<keyword evidence="4 5" id="KW-0326">Glycosidase</keyword>
<dbReference type="RefSeq" id="WP_084699351.1">
    <property type="nucleotide sequence ID" value="NZ_JBIAZU010000003.1"/>
</dbReference>
<name>A0ABW6WET7_9ACTN</name>
<evidence type="ECO:0000256" key="3">
    <source>
        <dbReference type="ARBA" id="ARBA00022801"/>
    </source>
</evidence>
<feature type="domain" description="Glycoside hydrolase family 5" evidence="7">
    <location>
        <begin position="86"/>
        <end position="335"/>
    </location>
</feature>
<dbReference type="InterPro" id="IPR018087">
    <property type="entry name" value="Glyco_hydro_5_CS"/>
</dbReference>
<dbReference type="EC" id="3.2.1.4" evidence="2"/>
<feature type="compositionally biased region" description="Low complexity" evidence="6">
    <location>
        <begin position="39"/>
        <end position="67"/>
    </location>
</feature>
<comment type="caution">
    <text evidence="8">The sequence shown here is derived from an EMBL/GenBank/DDBJ whole genome shotgun (WGS) entry which is preliminary data.</text>
</comment>
<dbReference type="SUPFAM" id="SSF51445">
    <property type="entry name" value="(Trans)glycosidases"/>
    <property type="match status" value="1"/>
</dbReference>
<sequence>MRRWRLIAAAGATVLAVSTATVVALTSMTFGSTAAPIVSTPASRPPASARPTSASPAPPSSRSTAAAPRTPLAINGKLHVCGVHLCNQHNKTVQLRGASTHGLQYAPNCYPSAALDALARDWHADLLRIAMYVQEGGYETDPAGFTAKVNTLVDKAEARGMYAIVDFHILNPGDPAFNLERAKTFFAAVAKRNASKKNVLYEVANEPNGVSWAAIRAYAQKVVPVIRAQDPDAVVIVGTRGFSSLGIAEGSNASETIADPVKLPNIMYAFHFYAASHKDNYRAELTRAAAKLPMFVTEFGTVTFTGNGTFDAASTTTWLDLLDRLKVSYANWTFSDIDESSAALKPGTCAGSKFTGTGVLTASGKLIRARLRAR</sequence>
<comment type="similarity">
    <text evidence="5">Belongs to the glycosyl hydrolase 5 (cellulase A) family.</text>
</comment>
<evidence type="ECO:0000256" key="1">
    <source>
        <dbReference type="ARBA" id="ARBA00000966"/>
    </source>
</evidence>
<dbReference type="InterPro" id="IPR001547">
    <property type="entry name" value="Glyco_hydro_5"/>
</dbReference>
<proteinExistence type="inferred from homology"/>
<accession>A0ABW6WET7</accession>